<dbReference type="HOGENOM" id="CLU_2023180_0_0_6"/>
<keyword evidence="2" id="KW-1185">Reference proteome</keyword>
<proteinExistence type="predicted"/>
<organism evidence="2">
    <name type="scientific">Erwinia billingiae (strain Eb661)</name>
    <dbReference type="NCBI Taxonomy" id="634500"/>
    <lineage>
        <taxon>Bacteria</taxon>
        <taxon>Pseudomonadati</taxon>
        <taxon>Pseudomonadota</taxon>
        <taxon>Gammaproteobacteria</taxon>
        <taxon>Enterobacterales</taxon>
        <taxon>Erwiniaceae</taxon>
        <taxon>Erwinia</taxon>
    </lineage>
</organism>
<reference evidence="1 2" key="1">
    <citation type="journal article" date="2010" name="BMC Genomics">
        <title>Genome comparison of the epiphytic bacteria Erwinia billingiae and E. tasmaniensis with the pear pathogen E. pyrifoliae.</title>
        <authorList>
            <person name="Kube M."/>
            <person name="Migdoll A.M."/>
            <person name="Gehring I."/>
            <person name="Heitmann K."/>
            <person name="Mayer Y."/>
            <person name="Kuhl H."/>
            <person name="Knaust F."/>
            <person name="Geider K."/>
            <person name="Reinhardt R."/>
        </authorList>
    </citation>
    <scope>NUCLEOTIDE SEQUENCE [LARGE SCALE GENOMIC DNA]</scope>
    <source>
        <strain evidence="1 2">Eb661</strain>
        <plasmid evidence="1">pEB102</plasmid>
    </source>
</reference>
<evidence type="ECO:0000313" key="2">
    <source>
        <dbReference type="Proteomes" id="UP000008793"/>
    </source>
</evidence>
<dbReference type="AlphaFoldDB" id="D8MJ93"/>
<dbReference type="Proteomes" id="UP000008793">
    <property type="component" value="Plasmid pEB102"/>
</dbReference>
<keyword evidence="1" id="KW-0614">Plasmid</keyword>
<accession>D8MJ93</accession>
<gene>
    <name evidence="1" type="ordered locus">EbC_pEb10200030</name>
</gene>
<dbReference type="EMBL" id="FP236826">
    <property type="protein sequence ID" value="CAX53281.1"/>
    <property type="molecule type" value="Genomic_DNA"/>
</dbReference>
<sequence>MQRNKTGIRLPALPFPVIFARALTLRAPRGHSANYSSPAGAGAALLLRNRYRYKTGFVTQPFSDRRFIPVAPAPVRGQNRRQKEDLRILKSGGVYPCESERIRPARGCITHVLHLKHGACGH</sequence>
<dbReference type="KEGG" id="ebi:EbC_pEb10200030"/>
<name>D8MJ93_ERWBE</name>
<protein>
    <submittedName>
        <fullName evidence="1">Uncharacterized protein</fullName>
    </submittedName>
</protein>
<geneLocation type="plasmid" evidence="1 2">
    <name>pEB102</name>
</geneLocation>
<evidence type="ECO:0000313" key="1">
    <source>
        <dbReference type="EMBL" id="CAX53281.1"/>
    </source>
</evidence>